<evidence type="ECO:0000256" key="2">
    <source>
        <dbReference type="ARBA" id="ARBA00023125"/>
    </source>
</evidence>
<dbReference type="SMART" id="SM00354">
    <property type="entry name" value="HTH_LACI"/>
    <property type="match status" value="1"/>
</dbReference>
<dbReference type="PANTHER" id="PTHR30146">
    <property type="entry name" value="LACI-RELATED TRANSCRIPTIONAL REPRESSOR"/>
    <property type="match status" value="1"/>
</dbReference>
<keyword evidence="2" id="KW-0238">DNA-binding</keyword>
<evidence type="ECO:0000313" key="5">
    <source>
        <dbReference type="EMBL" id="NEX45837.1"/>
    </source>
</evidence>
<protein>
    <submittedName>
        <fullName evidence="5">LacI family transcriptional regulator</fullName>
    </submittedName>
</protein>
<dbReference type="RefSeq" id="WP_164609805.1">
    <property type="nucleotide sequence ID" value="NZ_JAAIKE010000001.1"/>
</dbReference>
<dbReference type="PROSITE" id="PS50932">
    <property type="entry name" value="HTH_LACI_2"/>
    <property type="match status" value="1"/>
</dbReference>
<dbReference type="InterPro" id="IPR010982">
    <property type="entry name" value="Lambda_DNA-bd_dom_sf"/>
</dbReference>
<proteinExistence type="predicted"/>
<keyword evidence="1" id="KW-0805">Transcription regulation</keyword>
<reference evidence="5 6" key="1">
    <citation type="submission" date="2020-02" db="EMBL/GenBank/DDBJ databases">
        <title>Rhodobacter algicola sp. nov., isolated from microalga culture.</title>
        <authorList>
            <person name="Park C.-Y."/>
        </authorList>
    </citation>
    <scope>NUCLEOTIDE SEQUENCE [LARGE SCALE GENOMIC DNA]</scope>
    <source>
        <strain evidence="5 6">ETT8</strain>
    </source>
</reference>
<keyword evidence="6" id="KW-1185">Reference proteome</keyword>
<dbReference type="SUPFAM" id="SSF53822">
    <property type="entry name" value="Periplasmic binding protein-like I"/>
    <property type="match status" value="1"/>
</dbReference>
<sequence length="341" mass="36874">MATIKDIARALGLSASTVSRALAGHDRIPEATRARIQALAQEMGYAPNRAAQNLVGGRNSGFAGLVLTDPGYGREDSYLGEYISGLGHGLAETGIDLFLAAIPAGQSELSVIRNIVTTRRADGLILGRTSEVDPRVDYLISAGFPFVTHGRVLADGLPYSWVDTDGTAAFAEAFDLLYALGHRRFALLTIEEPMTFRHHRTEGVLQAMERRGDPEVSLTIATTSRYDRAQRQEAVHRMLTADPRPTAILTLFDSLAMNVLQVAESLSLSVPEDISVIGYDNITSAAMARPGLTTFDSDTFSSARETGRMLVERIQTPDAEQQSLLIRPKLVLRASHGPAPS</sequence>
<organism evidence="5 6">
    <name type="scientific">Pseudotabrizicola algicola</name>
    <dbReference type="NCBI Taxonomy" id="2709381"/>
    <lineage>
        <taxon>Bacteria</taxon>
        <taxon>Pseudomonadati</taxon>
        <taxon>Pseudomonadota</taxon>
        <taxon>Alphaproteobacteria</taxon>
        <taxon>Rhodobacterales</taxon>
        <taxon>Paracoccaceae</taxon>
        <taxon>Pseudotabrizicola</taxon>
    </lineage>
</organism>
<dbReference type="PANTHER" id="PTHR30146:SF109">
    <property type="entry name" value="HTH-TYPE TRANSCRIPTIONAL REGULATOR GALS"/>
    <property type="match status" value="1"/>
</dbReference>
<dbReference type="CDD" id="cd01392">
    <property type="entry name" value="HTH_LacI"/>
    <property type="match status" value="1"/>
</dbReference>
<evidence type="ECO:0000313" key="6">
    <source>
        <dbReference type="Proteomes" id="UP000481421"/>
    </source>
</evidence>
<name>A0A6B3RIH4_9RHOB</name>
<evidence type="ECO:0000256" key="1">
    <source>
        <dbReference type="ARBA" id="ARBA00023015"/>
    </source>
</evidence>
<dbReference type="EMBL" id="JAAIKE010000001">
    <property type="protein sequence ID" value="NEX45837.1"/>
    <property type="molecule type" value="Genomic_DNA"/>
</dbReference>
<dbReference type="GO" id="GO:0003700">
    <property type="term" value="F:DNA-binding transcription factor activity"/>
    <property type="evidence" value="ECO:0007669"/>
    <property type="project" value="TreeGrafter"/>
</dbReference>
<dbReference type="Pfam" id="PF00356">
    <property type="entry name" value="LacI"/>
    <property type="match status" value="1"/>
</dbReference>
<dbReference type="AlphaFoldDB" id="A0A6B3RIH4"/>
<dbReference type="InterPro" id="IPR028082">
    <property type="entry name" value="Peripla_BP_I"/>
</dbReference>
<feature type="domain" description="HTH lacI-type" evidence="4">
    <location>
        <begin position="2"/>
        <end position="56"/>
    </location>
</feature>
<dbReference type="Proteomes" id="UP000481421">
    <property type="component" value="Unassembled WGS sequence"/>
</dbReference>
<dbReference type="GO" id="GO:0000976">
    <property type="term" value="F:transcription cis-regulatory region binding"/>
    <property type="evidence" value="ECO:0007669"/>
    <property type="project" value="TreeGrafter"/>
</dbReference>
<dbReference type="InterPro" id="IPR046335">
    <property type="entry name" value="LacI/GalR-like_sensor"/>
</dbReference>
<dbReference type="Pfam" id="PF13377">
    <property type="entry name" value="Peripla_BP_3"/>
    <property type="match status" value="1"/>
</dbReference>
<dbReference type="Gene3D" id="3.40.50.2300">
    <property type="match status" value="2"/>
</dbReference>
<gene>
    <name evidence="5" type="ORF">G3572_06450</name>
</gene>
<dbReference type="Gene3D" id="1.10.260.40">
    <property type="entry name" value="lambda repressor-like DNA-binding domains"/>
    <property type="match status" value="1"/>
</dbReference>
<keyword evidence="3" id="KW-0804">Transcription</keyword>
<evidence type="ECO:0000259" key="4">
    <source>
        <dbReference type="PROSITE" id="PS50932"/>
    </source>
</evidence>
<dbReference type="InterPro" id="IPR000843">
    <property type="entry name" value="HTH_LacI"/>
</dbReference>
<accession>A0A6B3RIH4</accession>
<comment type="caution">
    <text evidence="5">The sequence shown here is derived from an EMBL/GenBank/DDBJ whole genome shotgun (WGS) entry which is preliminary data.</text>
</comment>
<evidence type="ECO:0000256" key="3">
    <source>
        <dbReference type="ARBA" id="ARBA00023163"/>
    </source>
</evidence>
<dbReference type="SUPFAM" id="SSF47413">
    <property type="entry name" value="lambda repressor-like DNA-binding domains"/>
    <property type="match status" value="1"/>
</dbReference>